<proteinExistence type="predicted"/>
<feature type="compositionally biased region" description="Basic and acidic residues" evidence="1">
    <location>
        <begin position="15"/>
        <end position="27"/>
    </location>
</feature>
<dbReference type="Pfam" id="PF03885">
    <property type="entry name" value="DUF327"/>
    <property type="match status" value="1"/>
</dbReference>
<keyword evidence="3" id="KW-1185">Reference proteome</keyword>
<dbReference type="SUPFAM" id="SSF158397">
    <property type="entry name" value="TM1646-like"/>
    <property type="match status" value="1"/>
</dbReference>
<protein>
    <submittedName>
        <fullName evidence="2">YaaR family protein</fullName>
    </submittedName>
</protein>
<dbReference type="EMBL" id="JAJHJB010000020">
    <property type="protein sequence ID" value="MCC5466573.1"/>
    <property type="molecule type" value="Genomic_DNA"/>
</dbReference>
<evidence type="ECO:0000313" key="3">
    <source>
        <dbReference type="Proteomes" id="UP001165492"/>
    </source>
</evidence>
<accession>A0ABS8HTS6</accession>
<comment type="caution">
    <text evidence="2">The sequence shown here is derived from an EMBL/GenBank/DDBJ whole genome shotgun (WGS) entry which is preliminary data.</text>
</comment>
<dbReference type="Proteomes" id="UP001165492">
    <property type="component" value="Unassembled WGS sequence"/>
</dbReference>
<gene>
    <name evidence="2" type="ORF">LMF89_14585</name>
</gene>
<feature type="region of interest" description="Disordered" evidence="1">
    <location>
        <begin position="14"/>
        <end position="34"/>
    </location>
</feature>
<dbReference type="RefSeq" id="WP_007958749.1">
    <property type="nucleotide sequence ID" value="NZ_JAJHJB010000020.1"/>
</dbReference>
<dbReference type="InterPro" id="IPR005585">
    <property type="entry name" value="DUF327"/>
</dbReference>
<dbReference type="InterPro" id="IPR024042">
    <property type="entry name" value="TM1646-like_dom_sf"/>
</dbReference>
<evidence type="ECO:0000313" key="2">
    <source>
        <dbReference type="EMBL" id="MCC5466573.1"/>
    </source>
</evidence>
<sequence>MKINNLGATQIPSLVERDGGSKAEKSLSHFSSDLLKSQDGQSRERLNQLLAEIDKRGKRLGEVPTYAELKKYREVIRQFVGEAVGRMYTLQSQQGWDRHGRQKVYTIIKKVDATLDSLTEDVRLGEERQLDILAKQDAIRGMLVDLYT</sequence>
<dbReference type="Gene3D" id="1.20.120.490">
    <property type="entry name" value="Hypothetical protein TM1646-like domain"/>
    <property type="match status" value="1"/>
</dbReference>
<name>A0ABS8HTS6_9FIRM</name>
<organism evidence="2 3">
    <name type="scientific">Pelosinus baikalensis</name>
    <dbReference type="NCBI Taxonomy" id="2892015"/>
    <lineage>
        <taxon>Bacteria</taxon>
        <taxon>Bacillati</taxon>
        <taxon>Bacillota</taxon>
        <taxon>Negativicutes</taxon>
        <taxon>Selenomonadales</taxon>
        <taxon>Sporomusaceae</taxon>
        <taxon>Pelosinus</taxon>
    </lineage>
</organism>
<reference evidence="2" key="1">
    <citation type="submission" date="2021-11" db="EMBL/GenBank/DDBJ databases">
        <title>Description of a new species Pelosinus isolated from the bottom sediments of Lake Baikal.</title>
        <authorList>
            <person name="Zakharyuk A."/>
        </authorList>
    </citation>
    <scope>NUCLEOTIDE SEQUENCE</scope>
    <source>
        <strain evidence="2">Bkl1</strain>
    </source>
</reference>
<evidence type="ECO:0000256" key="1">
    <source>
        <dbReference type="SAM" id="MobiDB-lite"/>
    </source>
</evidence>